<feature type="transmembrane region" description="Helical" evidence="7">
    <location>
        <begin position="65"/>
        <end position="86"/>
    </location>
</feature>
<feature type="region of interest" description="Disordered" evidence="6">
    <location>
        <begin position="33"/>
        <end position="57"/>
    </location>
</feature>
<evidence type="ECO:0000313" key="9">
    <source>
        <dbReference type="EnsemblProtists" id="EOD30722"/>
    </source>
</evidence>
<dbReference type="InterPro" id="IPR001958">
    <property type="entry name" value="Tet-R_TetA/multi-R_MdtG-like"/>
</dbReference>
<feature type="transmembrane region" description="Helical" evidence="7">
    <location>
        <begin position="188"/>
        <end position="207"/>
    </location>
</feature>
<dbReference type="InterPro" id="IPR036259">
    <property type="entry name" value="MFS_trans_sf"/>
</dbReference>
<feature type="compositionally biased region" description="Low complexity" evidence="6">
    <location>
        <begin position="250"/>
        <end position="270"/>
    </location>
</feature>
<dbReference type="KEGG" id="ehx:EMIHUDRAFT_456485"/>
<dbReference type="OMA" id="NIWISPF"/>
<reference evidence="10" key="1">
    <citation type="journal article" date="2013" name="Nature">
        <title>Pan genome of the phytoplankton Emiliania underpins its global distribution.</title>
        <authorList>
            <person name="Read B.A."/>
            <person name="Kegel J."/>
            <person name="Klute M.J."/>
            <person name="Kuo A."/>
            <person name="Lefebvre S.C."/>
            <person name="Maumus F."/>
            <person name="Mayer C."/>
            <person name="Miller J."/>
            <person name="Monier A."/>
            <person name="Salamov A."/>
            <person name="Young J."/>
            <person name="Aguilar M."/>
            <person name="Claverie J.M."/>
            <person name="Frickenhaus S."/>
            <person name="Gonzalez K."/>
            <person name="Herman E.K."/>
            <person name="Lin Y.C."/>
            <person name="Napier J."/>
            <person name="Ogata H."/>
            <person name="Sarno A.F."/>
            <person name="Shmutz J."/>
            <person name="Schroeder D."/>
            <person name="de Vargas C."/>
            <person name="Verret F."/>
            <person name="von Dassow P."/>
            <person name="Valentin K."/>
            <person name="Van de Peer Y."/>
            <person name="Wheeler G."/>
            <person name="Dacks J.B."/>
            <person name="Delwiche C.F."/>
            <person name="Dyhrman S.T."/>
            <person name="Glockner G."/>
            <person name="John U."/>
            <person name="Richards T."/>
            <person name="Worden A.Z."/>
            <person name="Zhang X."/>
            <person name="Grigoriev I.V."/>
            <person name="Allen A.E."/>
            <person name="Bidle K."/>
            <person name="Borodovsky M."/>
            <person name="Bowler C."/>
            <person name="Brownlee C."/>
            <person name="Cock J.M."/>
            <person name="Elias M."/>
            <person name="Gladyshev V.N."/>
            <person name="Groth M."/>
            <person name="Guda C."/>
            <person name="Hadaegh A."/>
            <person name="Iglesias-Rodriguez M.D."/>
            <person name="Jenkins J."/>
            <person name="Jones B.M."/>
            <person name="Lawson T."/>
            <person name="Leese F."/>
            <person name="Lindquist E."/>
            <person name="Lobanov A."/>
            <person name="Lomsadze A."/>
            <person name="Malik S.B."/>
            <person name="Marsh M.E."/>
            <person name="Mackinder L."/>
            <person name="Mock T."/>
            <person name="Mueller-Roeber B."/>
            <person name="Pagarete A."/>
            <person name="Parker M."/>
            <person name="Probert I."/>
            <person name="Quesneville H."/>
            <person name="Raines C."/>
            <person name="Rensing S.A."/>
            <person name="Riano-Pachon D.M."/>
            <person name="Richier S."/>
            <person name="Rokitta S."/>
            <person name="Shiraiwa Y."/>
            <person name="Soanes D.M."/>
            <person name="van der Giezen M."/>
            <person name="Wahlund T.M."/>
            <person name="Williams B."/>
            <person name="Wilson W."/>
            <person name="Wolfe G."/>
            <person name="Wurch L.L."/>
        </authorList>
    </citation>
    <scope>NUCLEOTIDE SEQUENCE</scope>
</reference>
<reference evidence="9" key="2">
    <citation type="submission" date="2024-10" db="UniProtKB">
        <authorList>
            <consortium name="EnsemblProtists"/>
        </authorList>
    </citation>
    <scope>IDENTIFICATION</scope>
</reference>
<organism evidence="9 10">
    <name type="scientific">Emiliania huxleyi (strain CCMP1516)</name>
    <dbReference type="NCBI Taxonomy" id="280463"/>
    <lineage>
        <taxon>Eukaryota</taxon>
        <taxon>Haptista</taxon>
        <taxon>Haptophyta</taxon>
        <taxon>Prymnesiophyceae</taxon>
        <taxon>Isochrysidales</taxon>
        <taxon>Noelaerhabdaceae</taxon>
        <taxon>Emiliania</taxon>
    </lineage>
</organism>
<comment type="subcellular location">
    <subcellularLocation>
        <location evidence="1">Membrane</location>
        <topology evidence="1">Multi-pass membrane protein</topology>
    </subcellularLocation>
</comment>
<dbReference type="SUPFAM" id="SSF103473">
    <property type="entry name" value="MFS general substrate transporter"/>
    <property type="match status" value="1"/>
</dbReference>
<dbReference type="PROSITE" id="PS50850">
    <property type="entry name" value="MFS"/>
    <property type="match status" value="1"/>
</dbReference>
<dbReference type="AlphaFoldDB" id="A0A0D3K4N7"/>
<dbReference type="RefSeq" id="XP_005783151.1">
    <property type="nucleotide sequence ID" value="XM_005783094.1"/>
</dbReference>
<dbReference type="PaxDb" id="2903-EOD30722"/>
<protein>
    <recommendedName>
        <fullName evidence="8">Major facilitator superfamily (MFS) profile domain-containing protein</fullName>
    </recommendedName>
</protein>
<evidence type="ECO:0000313" key="10">
    <source>
        <dbReference type="Proteomes" id="UP000013827"/>
    </source>
</evidence>
<sequence>MQTSCLSAAERDAAAAANALQGARKRAERYGRRRLLTASSPAEPALPPAESSSSPRRLYSPRDRALLIIYTTVAIDMLGSALTVPVMPFLVEALGGDASSLGLLFSTFAVAQIGAGLWMGAASDRLGRRPILLVSLAGSAVGMLGSAQAPTFRALLGWRFLLGAFSGTSATANAYIADITAPSERPKLMSWIGVIASLCFMFGPGVGTRLSESCACGAVRAPFYVGAAVGFAALLVALFQLPPAEQSGGLASPPRAAAPPKGARPALARRASSEQQPEATRWRVVVVVGLGSFLSNTASSCLMTCQALLTLRTLAYDWLQRKLGLMRCASFGALLSTAAYTGYSLVRRPAGFEWRFALFAASAACGTTGMILTSGSVAPFLSRLSSKEAMGRVMAVASVTASAGRVIGPPLYGRLYVLEQPLPYRVAAAFAAAAAVGYVVAQRLYVVARCIAKGGRLHAAPPPRSALAPADEAALGELQAMLRELLVARGYAIAASRLQLAAALEAAFPGLSPAADPEAVGGRKGVGAFRGEGRDPEGAEEEEEPLEATVHHSAAHHHHTCVHERERA</sequence>
<feature type="transmembrane region" description="Helical" evidence="7">
    <location>
        <begin position="219"/>
        <end position="239"/>
    </location>
</feature>
<dbReference type="STRING" id="2903.R1D6M2"/>
<evidence type="ECO:0000256" key="1">
    <source>
        <dbReference type="ARBA" id="ARBA00004141"/>
    </source>
</evidence>
<feature type="compositionally biased region" description="Low complexity" evidence="6">
    <location>
        <begin position="38"/>
        <end position="57"/>
    </location>
</feature>
<evidence type="ECO:0000256" key="7">
    <source>
        <dbReference type="SAM" id="Phobius"/>
    </source>
</evidence>
<evidence type="ECO:0000256" key="4">
    <source>
        <dbReference type="ARBA" id="ARBA00022989"/>
    </source>
</evidence>
<dbReference type="Gene3D" id="1.20.1250.20">
    <property type="entry name" value="MFS general substrate transporter like domains"/>
    <property type="match status" value="1"/>
</dbReference>
<keyword evidence="10" id="KW-1185">Reference proteome</keyword>
<feature type="transmembrane region" description="Helical" evidence="7">
    <location>
        <begin position="358"/>
        <end position="381"/>
    </location>
</feature>
<dbReference type="Proteomes" id="UP000013827">
    <property type="component" value="Unassembled WGS sequence"/>
</dbReference>
<evidence type="ECO:0000256" key="5">
    <source>
        <dbReference type="ARBA" id="ARBA00023136"/>
    </source>
</evidence>
<feature type="transmembrane region" description="Helical" evidence="7">
    <location>
        <begin position="131"/>
        <end position="150"/>
    </location>
</feature>
<feature type="transmembrane region" description="Helical" evidence="7">
    <location>
        <begin position="424"/>
        <end position="446"/>
    </location>
</feature>
<evidence type="ECO:0000256" key="2">
    <source>
        <dbReference type="ARBA" id="ARBA00022448"/>
    </source>
</evidence>
<dbReference type="InterPro" id="IPR020846">
    <property type="entry name" value="MFS_dom"/>
</dbReference>
<keyword evidence="3 7" id="KW-0812">Transmembrane</keyword>
<keyword evidence="4 7" id="KW-1133">Transmembrane helix</keyword>
<feature type="transmembrane region" description="Helical" evidence="7">
    <location>
        <begin position="98"/>
        <end position="119"/>
    </location>
</feature>
<feature type="transmembrane region" description="Helical" evidence="7">
    <location>
        <begin position="328"/>
        <end position="346"/>
    </location>
</feature>
<evidence type="ECO:0000256" key="3">
    <source>
        <dbReference type="ARBA" id="ARBA00022692"/>
    </source>
</evidence>
<dbReference type="GO" id="GO:0016020">
    <property type="term" value="C:membrane"/>
    <property type="evidence" value="ECO:0007669"/>
    <property type="project" value="UniProtKB-SubCell"/>
</dbReference>
<dbReference type="PRINTS" id="PR01035">
    <property type="entry name" value="TCRTETA"/>
</dbReference>
<feature type="region of interest" description="Disordered" evidence="6">
    <location>
        <begin position="250"/>
        <end position="275"/>
    </location>
</feature>
<keyword evidence="2" id="KW-0813">Transport</keyword>
<keyword evidence="5 7" id="KW-0472">Membrane</keyword>
<dbReference type="Pfam" id="PF07690">
    <property type="entry name" value="MFS_1"/>
    <property type="match status" value="1"/>
</dbReference>
<dbReference type="EnsemblProtists" id="EOD30722">
    <property type="protein sequence ID" value="EOD30722"/>
    <property type="gene ID" value="EMIHUDRAFT_456485"/>
</dbReference>
<evidence type="ECO:0000259" key="8">
    <source>
        <dbReference type="PROSITE" id="PS50850"/>
    </source>
</evidence>
<dbReference type="GeneID" id="17275996"/>
<dbReference type="PROSITE" id="PS00216">
    <property type="entry name" value="SUGAR_TRANSPORT_1"/>
    <property type="match status" value="1"/>
</dbReference>
<evidence type="ECO:0000256" key="6">
    <source>
        <dbReference type="SAM" id="MobiDB-lite"/>
    </source>
</evidence>
<dbReference type="GO" id="GO:0022857">
    <property type="term" value="F:transmembrane transporter activity"/>
    <property type="evidence" value="ECO:0007669"/>
    <property type="project" value="InterPro"/>
</dbReference>
<name>A0A0D3K4N7_EMIH1</name>
<dbReference type="PANTHER" id="PTHR23504">
    <property type="entry name" value="MAJOR FACILITATOR SUPERFAMILY DOMAIN-CONTAINING PROTEIN 10"/>
    <property type="match status" value="1"/>
</dbReference>
<accession>A0A0D3K4N7</accession>
<proteinExistence type="predicted"/>
<feature type="region of interest" description="Disordered" evidence="6">
    <location>
        <begin position="516"/>
        <end position="568"/>
    </location>
</feature>
<dbReference type="InterPro" id="IPR011701">
    <property type="entry name" value="MFS"/>
</dbReference>
<dbReference type="eggNOG" id="KOG2615">
    <property type="taxonomic scope" value="Eukaryota"/>
</dbReference>
<dbReference type="HOGENOM" id="CLU_580677_0_0_1"/>
<dbReference type="InterPro" id="IPR005829">
    <property type="entry name" value="Sugar_transporter_CS"/>
</dbReference>
<dbReference type="PANTHER" id="PTHR23504:SF15">
    <property type="entry name" value="MAJOR FACILITATOR SUPERFAMILY (MFS) PROFILE DOMAIN-CONTAINING PROTEIN"/>
    <property type="match status" value="1"/>
</dbReference>
<feature type="domain" description="Major facilitator superfamily (MFS) profile" evidence="8">
    <location>
        <begin position="65"/>
        <end position="449"/>
    </location>
</feature>